<proteinExistence type="inferred from homology"/>
<evidence type="ECO:0000256" key="6">
    <source>
        <dbReference type="SAM" id="SignalP"/>
    </source>
</evidence>
<dbReference type="GO" id="GO:0007155">
    <property type="term" value="P:cell adhesion"/>
    <property type="evidence" value="ECO:0007669"/>
    <property type="project" value="InterPro"/>
</dbReference>
<dbReference type="GO" id="GO:0046872">
    <property type="term" value="F:metal ion binding"/>
    <property type="evidence" value="ECO:0007669"/>
    <property type="project" value="UniProtKB-KW"/>
</dbReference>
<evidence type="ECO:0000313" key="8">
    <source>
        <dbReference type="Proteomes" id="UP000323393"/>
    </source>
</evidence>
<evidence type="ECO:0000256" key="3">
    <source>
        <dbReference type="ARBA" id="ARBA00022723"/>
    </source>
</evidence>
<dbReference type="GO" id="GO:0030001">
    <property type="term" value="P:metal ion transport"/>
    <property type="evidence" value="ECO:0007669"/>
    <property type="project" value="InterPro"/>
</dbReference>
<comment type="subcellular location">
    <subcellularLocation>
        <location evidence="1">Cell envelope</location>
    </subcellularLocation>
</comment>
<dbReference type="InterPro" id="IPR006127">
    <property type="entry name" value="ZnuA-like"/>
</dbReference>
<feature type="signal peptide" evidence="6">
    <location>
        <begin position="1"/>
        <end position="27"/>
    </location>
</feature>
<comment type="similarity">
    <text evidence="5">Belongs to the bacterial solute-binding protein 9 family.</text>
</comment>
<dbReference type="AlphaFoldDB" id="A0AA94WNE1"/>
<evidence type="ECO:0000256" key="2">
    <source>
        <dbReference type="ARBA" id="ARBA00022448"/>
    </source>
</evidence>
<evidence type="ECO:0000313" key="7">
    <source>
        <dbReference type="EMBL" id="TYS55714.1"/>
    </source>
</evidence>
<name>A0AA94WNE1_9BACI</name>
<evidence type="ECO:0000256" key="4">
    <source>
        <dbReference type="ARBA" id="ARBA00022729"/>
    </source>
</evidence>
<reference evidence="7 8" key="1">
    <citation type="submission" date="2019-08" db="EMBL/GenBank/DDBJ databases">
        <title>Bacillus genomes from the desert of Cuatro Cienegas, Coahuila.</title>
        <authorList>
            <person name="Olmedo-Alvarez G."/>
        </authorList>
    </citation>
    <scope>NUCLEOTIDE SEQUENCE [LARGE SCALE GENOMIC DNA]</scope>
    <source>
        <strain evidence="7 8">CH88_3T</strain>
    </source>
</reference>
<evidence type="ECO:0000256" key="5">
    <source>
        <dbReference type="RuleBase" id="RU003512"/>
    </source>
</evidence>
<protein>
    <submittedName>
        <fullName evidence="7">Manganese transporter</fullName>
    </submittedName>
</protein>
<dbReference type="InterPro" id="IPR006128">
    <property type="entry name" value="Lipoprotein_PsaA-like"/>
</dbReference>
<dbReference type="SUPFAM" id="SSF53807">
    <property type="entry name" value="Helical backbone' metal receptor"/>
    <property type="match status" value="1"/>
</dbReference>
<keyword evidence="3" id="KW-0479">Metal-binding</keyword>
<keyword evidence="2 5" id="KW-0813">Transport</keyword>
<comment type="caution">
    <text evidence="7">The sequence shown here is derived from an EMBL/GenBank/DDBJ whole genome shotgun (WGS) entry which is preliminary data.</text>
</comment>
<keyword evidence="4 6" id="KW-0732">Signal</keyword>
<gene>
    <name evidence="7" type="ORF">FZC74_18370</name>
</gene>
<dbReference type="GO" id="GO:0030313">
    <property type="term" value="C:cell envelope"/>
    <property type="evidence" value="ECO:0007669"/>
    <property type="project" value="UniProtKB-SubCell"/>
</dbReference>
<dbReference type="Gene3D" id="3.40.50.1980">
    <property type="entry name" value="Nitrogenase molybdenum iron protein domain"/>
    <property type="match status" value="2"/>
</dbReference>
<dbReference type="PANTHER" id="PTHR42953">
    <property type="entry name" value="HIGH-AFFINITY ZINC UPTAKE SYSTEM PROTEIN ZNUA-RELATED"/>
    <property type="match status" value="1"/>
</dbReference>
<dbReference type="Pfam" id="PF01297">
    <property type="entry name" value="ZnuA"/>
    <property type="match status" value="1"/>
</dbReference>
<dbReference type="PRINTS" id="PR00690">
    <property type="entry name" value="ADHESNFAMILY"/>
</dbReference>
<evidence type="ECO:0000256" key="1">
    <source>
        <dbReference type="ARBA" id="ARBA00004196"/>
    </source>
</evidence>
<sequence length="308" mass="33568">MKKLLGKLLLVGALGLGLTACSSGANSDEKETIQVTTTIAQIADIVENIGGDKVEVESLMGPGIDPHLYQASQGDLSKLNDADIIFYNGLRLEGRMGEILNKMTEEKPTIAVAESVPTEMLLVAEGEADKMDPHVWFDISLWLYAVEEVKDSLIEQDEENADYYEENAAAYIEELEELDAYAKEQIATIPQESRVLVTAHDAFKYFGEAYDMEVTGLQGLSTDAEFGLNDVRSIVDLLVERNIKAVFVESSISEDSINAVVQGAESRGHTVEIGGELYSDAMGAAGTETGTYLGMFRHNIETIVNSLK</sequence>
<dbReference type="PROSITE" id="PS51257">
    <property type="entry name" value="PROKAR_LIPOPROTEIN"/>
    <property type="match status" value="1"/>
</dbReference>
<dbReference type="PRINTS" id="PR00691">
    <property type="entry name" value="ADHESINB"/>
</dbReference>
<feature type="chain" id="PRO_5041681973" evidence="6">
    <location>
        <begin position="28"/>
        <end position="308"/>
    </location>
</feature>
<dbReference type="InterPro" id="IPR006129">
    <property type="entry name" value="AdhesinB"/>
</dbReference>
<dbReference type="EMBL" id="VTEU01000010">
    <property type="protein sequence ID" value="TYS55714.1"/>
    <property type="molecule type" value="Genomic_DNA"/>
</dbReference>
<dbReference type="Proteomes" id="UP000323393">
    <property type="component" value="Unassembled WGS sequence"/>
</dbReference>
<dbReference type="PANTHER" id="PTHR42953:SF1">
    <property type="entry name" value="METAL-BINDING PROTEIN HI_0362-RELATED"/>
    <property type="match status" value="1"/>
</dbReference>
<dbReference type="InterPro" id="IPR050492">
    <property type="entry name" value="Bact_metal-bind_prot9"/>
</dbReference>
<organism evidence="7 8">
    <name type="scientific">Sutcliffiella horikoshii</name>
    <dbReference type="NCBI Taxonomy" id="79883"/>
    <lineage>
        <taxon>Bacteria</taxon>
        <taxon>Bacillati</taxon>
        <taxon>Bacillota</taxon>
        <taxon>Bacilli</taxon>
        <taxon>Bacillales</taxon>
        <taxon>Bacillaceae</taxon>
        <taxon>Sutcliffiella</taxon>
    </lineage>
</organism>
<accession>A0AA94WNE1</accession>